<name>A0A2U3LGY5_9FIRM</name>
<dbReference type="OrthoDB" id="9971964at2"/>
<accession>A0A2U3LGY5</accession>
<evidence type="ECO:0000313" key="3">
    <source>
        <dbReference type="Proteomes" id="UP000238916"/>
    </source>
</evidence>
<evidence type="ECO:0000313" key="2">
    <source>
        <dbReference type="EMBL" id="SPF51217.1"/>
    </source>
</evidence>
<feature type="region of interest" description="Disordered" evidence="1">
    <location>
        <begin position="43"/>
        <end position="75"/>
    </location>
</feature>
<proteinExistence type="predicted"/>
<evidence type="ECO:0000256" key="1">
    <source>
        <dbReference type="SAM" id="MobiDB-lite"/>
    </source>
</evidence>
<dbReference type="AlphaFoldDB" id="A0A2U3LGY5"/>
<gene>
    <name evidence="2" type="ORF">SBF1_50101</name>
</gene>
<protein>
    <submittedName>
        <fullName evidence="2">Uncharacterized protein</fullName>
    </submittedName>
</protein>
<organism evidence="2 3">
    <name type="scientific">Candidatus Desulfosporosinus infrequens</name>
    <dbReference type="NCBI Taxonomy" id="2043169"/>
    <lineage>
        <taxon>Bacteria</taxon>
        <taxon>Bacillati</taxon>
        <taxon>Bacillota</taxon>
        <taxon>Clostridia</taxon>
        <taxon>Eubacteriales</taxon>
        <taxon>Desulfitobacteriaceae</taxon>
        <taxon>Desulfosporosinus</taxon>
    </lineage>
</organism>
<reference evidence="3" key="1">
    <citation type="submission" date="2018-02" db="EMBL/GenBank/DDBJ databases">
        <authorList>
            <person name="Hausmann B."/>
        </authorList>
    </citation>
    <scope>NUCLEOTIDE SEQUENCE [LARGE SCALE GENOMIC DNA]</scope>
    <source>
        <strain evidence="3">Peat soil MAG SbF1</strain>
    </source>
</reference>
<dbReference type="Proteomes" id="UP000238916">
    <property type="component" value="Unassembled WGS sequence"/>
</dbReference>
<sequence>MDITKIQKIVRKAIKDYAITAKYDEEILVSFLSVDIFREINEDSPAPLSDPKAPPRRNTNQNALGLVNHEAGETP</sequence>
<dbReference type="EMBL" id="OMOF01000445">
    <property type="protein sequence ID" value="SPF51217.1"/>
    <property type="molecule type" value="Genomic_DNA"/>
</dbReference>